<evidence type="ECO:0000256" key="8">
    <source>
        <dbReference type="ARBA" id="ARBA00049047"/>
    </source>
</evidence>
<gene>
    <name evidence="9" type="primary">trpA</name>
    <name evidence="11" type="ORF">H9L17_03420</name>
</gene>
<dbReference type="Proteomes" id="UP000515977">
    <property type="component" value="Chromosome"/>
</dbReference>
<feature type="active site" description="Proton acceptor" evidence="9">
    <location>
        <position position="49"/>
    </location>
</feature>
<keyword evidence="5 9" id="KW-0822">Tryptophan biosynthesis</keyword>
<dbReference type="InterPro" id="IPR011060">
    <property type="entry name" value="RibuloseP-bd_barrel"/>
</dbReference>
<keyword evidence="4 9" id="KW-0028">Amino-acid biosynthesis</keyword>
<comment type="catalytic activity">
    <reaction evidence="8 9">
        <text>(1S,2R)-1-C-(indol-3-yl)glycerol 3-phosphate + L-serine = D-glyceraldehyde 3-phosphate + L-tryptophan + H2O</text>
        <dbReference type="Rhea" id="RHEA:10532"/>
        <dbReference type="ChEBI" id="CHEBI:15377"/>
        <dbReference type="ChEBI" id="CHEBI:33384"/>
        <dbReference type="ChEBI" id="CHEBI:57912"/>
        <dbReference type="ChEBI" id="CHEBI:58866"/>
        <dbReference type="ChEBI" id="CHEBI:59776"/>
        <dbReference type="EC" id="4.2.1.20"/>
    </reaction>
</comment>
<evidence type="ECO:0000256" key="6">
    <source>
        <dbReference type="ARBA" id="ARBA00023141"/>
    </source>
</evidence>
<comment type="pathway">
    <text evidence="2 9">Amino-acid biosynthesis; L-tryptophan biosynthesis; L-tryptophan from chorismate: step 5/5.</text>
</comment>
<comment type="similarity">
    <text evidence="9 10">Belongs to the TrpA family.</text>
</comment>
<evidence type="ECO:0000256" key="2">
    <source>
        <dbReference type="ARBA" id="ARBA00004733"/>
    </source>
</evidence>
<evidence type="ECO:0000256" key="5">
    <source>
        <dbReference type="ARBA" id="ARBA00022822"/>
    </source>
</evidence>
<evidence type="ECO:0000256" key="10">
    <source>
        <dbReference type="RuleBase" id="RU003662"/>
    </source>
</evidence>
<dbReference type="AlphaFoldDB" id="A0A7G9QV40"/>
<dbReference type="UniPathway" id="UPA00035">
    <property type="reaction ID" value="UER00044"/>
</dbReference>
<dbReference type="InterPro" id="IPR002028">
    <property type="entry name" value="Trp_synthase_suA"/>
</dbReference>
<keyword evidence="6 9" id="KW-0057">Aromatic amino acid biosynthesis</keyword>
<proteinExistence type="inferred from homology"/>
<evidence type="ECO:0000256" key="7">
    <source>
        <dbReference type="ARBA" id="ARBA00023239"/>
    </source>
</evidence>
<reference evidence="11 12" key="1">
    <citation type="submission" date="2020-08" db="EMBL/GenBank/DDBJ databases">
        <title>Genome sequence of Thermomonas brevis KACC 16975T.</title>
        <authorList>
            <person name="Hyun D.-W."/>
            <person name="Bae J.-W."/>
        </authorList>
    </citation>
    <scope>NUCLEOTIDE SEQUENCE [LARGE SCALE GENOMIC DNA]</scope>
    <source>
        <strain evidence="11 12">KACC 16975</strain>
    </source>
</reference>
<keyword evidence="12" id="KW-1185">Reference proteome</keyword>
<dbReference type="PANTHER" id="PTHR43406:SF1">
    <property type="entry name" value="TRYPTOPHAN SYNTHASE ALPHA CHAIN, CHLOROPLASTIC"/>
    <property type="match status" value="1"/>
</dbReference>
<dbReference type="SUPFAM" id="SSF51366">
    <property type="entry name" value="Ribulose-phoshate binding barrel"/>
    <property type="match status" value="1"/>
</dbReference>
<dbReference type="Gene3D" id="3.20.20.70">
    <property type="entry name" value="Aldolase class I"/>
    <property type="match status" value="1"/>
</dbReference>
<evidence type="ECO:0000256" key="3">
    <source>
        <dbReference type="ARBA" id="ARBA00011270"/>
    </source>
</evidence>
<dbReference type="InterPro" id="IPR013785">
    <property type="entry name" value="Aldolase_TIM"/>
</dbReference>
<evidence type="ECO:0000313" key="11">
    <source>
        <dbReference type="EMBL" id="QNN47215.1"/>
    </source>
</evidence>
<evidence type="ECO:0000256" key="1">
    <source>
        <dbReference type="ARBA" id="ARBA00003365"/>
    </source>
</evidence>
<evidence type="ECO:0000256" key="4">
    <source>
        <dbReference type="ARBA" id="ARBA00022605"/>
    </source>
</evidence>
<dbReference type="HAMAP" id="MF_00131">
    <property type="entry name" value="Trp_synth_alpha"/>
    <property type="match status" value="1"/>
</dbReference>
<feature type="active site" description="Proton acceptor" evidence="9">
    <location>
        <position position="60"/>
    </location>
</feature>
<name>A0A7G9QV40_9GAMM</name>
<dbReference type="RefSeq" id="WP_187570962.1">
    <property type="nucleotide sequence ID" value="NZ_CP060711.1"/>
</dbReference>
<dbReference type="FunFam" id="3.20.20.70:FF:000037">
    <property type="entry name" value="Tryptophan synthase alpha chain"/>
    <property type="match status" value="1"/>
</dbReference>
<dbReference type="EMBL" id="CP060711">
    <property type="protein sequence ID" value="QNN47215.1"/>
    <property type="molecule type" value="Genomic_DNA"/>
</dbReference>
<keyword evidence="7 9" id="KW-0456">Lyase</keyword>
<dbReference type="GO" id="GO:0004834">
    <property type="term" value="F:tryptophan synthase activity"/>
    <property type="evidence" value="ECO:0007669"/>
    <property type="project" value="UniProtKB-UniRule"/>
</dbReference>
<dbReference type="EC" id="4.2.1.20" evidence="9"/>
<dbReference type="KEGG" id="tbv:H9L17_03420"/>
<accession>A0A7G9QV40</accession>
<dbReference type="GO" id="GO:0005829">
    <property type="term" value="C:cytosol"/>
    <property type="evidence" value="ECO:0007669"/>
    <property type="project" value="TreeGrafter"/>
</dbReference>
<protein>
    <recommendedName>
        <fullName evidence="9">Tryptophan synthase alpha chain</fullName>
        <ecNumber evidence="9">4.2.1.20</ecNumber>
    </recommendedName>
</protein>
<organism evidence="11 12">
    <name type="scientific">Thermomonas brevis</name>
    <dbReference type="NCBI Taxonomy" id="215691"/>
    <lineage>
        <taxon>Bacteria</taxon>
        <taxon>Pseudomonadati</taxon>
        <taxon>Pseudomonadota</taxon>
        <taxon>Gammaproteobacteria</taxon>
        <taxon>Lysobacterales</taxon>
        <taxon>Lysobacteraceae</taxon>
        <taxon>Thermomonas</taxon>
    </lineage>
</organism>
<evidence type="ECO:0000256" key="9">
    <source>
        <dbReference type="HAMAP-Rule" id="MF_00131"/>
    </source>
</evidence>
<dbReference type="PROSITE" id="PS00167">
    <property type="entry name" value="TRP_SYNTHASE_ALPHA"/>
    <property type="match status" value="1"/>
</dbReference>
<comment type="subunit">
    <text evidence="3 9">Tetramer of two alpha and two beta chains.</text>
</comment>
<dbReference type="Pfam" id="PF00290">
    <property type="entry name" value="Trp_syntA"/>
    <property type="match status" value="1"/>
</dbReference>
<comment type="function">
    <text evidence="1 9">The alpha subunit is responsible for the aldol cleavage of indoleglycerol phosphate to indole and glyceraldehyde 3-phosphate.</text>
</comment>
<dbReference type="PANTHER" id="PTHR43406">
    <property type="entry name" value="TRYPTOPHAN SYNTHASE, ALPHA CHAIN"/>
    <property type="match status" value="1"/>
</dbReference>
<dbReference type="InterPro" id="IPR018204">
    <property type="entry name" value="Trp_synthase_alpha_AS"/>
</dbReference>
<dbReference type="NCBIfam" id="TIGR00262">
    <property type="entry name" value="trpA"/>
    <property type="match status" value="1"/>
</dbReference>
<sequence>MTRLQQRLDALRSAGRKALVPFVTAGDPSLAATVPVMHALADAGADVIELGVPFSDPMADGPVIQRSSERALERGAGLAWVLDCVRAFRERDAATPVVLMGYLNPVEIRGAATFAADAAVAGVDGMLLVDLPPEEADEYRAAFAHNGLALISLASPTTPQARLQRLCEQADGYLYYVSYAGVTGAAHLDVGDAGRHLAEVRAMAKSPVFAGFGIRDAASAAAMAAHADGVVVGSALVSALDGSTDEAEAAARAGAFLRPLREALDGAAVPA</sequence>
<evidence type="ECO:0000313" key="12">
    <source>
        <dbReference type="Proteomes" id="UP000515977"/>
    </source>
</evidence>
<dbReference type="CDD" id="cd04724">
    <property type="entry name" value="Tryptophan_synthase_alpha"/>
    <property type="match status" value="1"/>
</dbReference>